<dbReference type="InterPro" id="IPR034660">
    <property type="entry name" value="DinB/YfiT-like"/>
</dbReference>
<sequence>MSISESFLPEFDQEMTTTRRLLERVPSDKGPWKPHEKSFSLGHLAQLVSRMPGWITLAMRETKLDLSGAPSYGYETTESLVQGFDRNVKEARGALAGARDQDFMVPWSLTLGDRVLFTLPRVAVVRQNINHLIHHRGQLSVYLRLVNVPLPSIYGPTADEGW</sequence>
<feature type="binding site" evidence="3">
    <location>
        <position position="135"/>
    </location>
    <ligand>
        <name>a divalent metal cation</name>
        <dbReference type="ChEBI" id="CHEBI:60240"/>
    </ligand>
</feature>
<gene>
    <name evidence="4" type="ORF">E6K73_10945</name>
</gene>
<evidence type="ECO:0000256" key="1">
    <source>
        <dbReference type="ARBA" id="ARBA00008635"/>
    </source>
</evidence>
<evidence type="ECO:0000256" key="2">
    <source>
        <dbReference type="ARBA" id="ARBA00022723"/>
    </source>
</evidence>
<evidence type="ECO:0000313" key="5">
    <source>
        <dbReference type="Proteomes" id="UP000320184"/>
    </source>
</evidence>
<dbReference type="InterPro" id="IPR007837">
    <property type="entry name" value="DinB"/>
</dbReference>
<dbReference type="GO" id="GO:0046872">
    <property type="term" value="F:metal ion binding"/>
    <property type="evidence" value="ECO:0007669"/>
    <property type="project" value="UniProtKB-KW"/>
</dbReference>
<name>A0A538SBZ3_UNCEI</name>
<proteinExistence type="inferred from homology"/>
<accession>A0A538SBZ3</accession>
<reference evidence="4 5" key="1">
    <citation type="journal article" date="2019" name="Nat. Microbiol.">
        <title>Mediterranean grassland soil C-N compound turnover is dependent on rainfall and depth, and is mediated by genomically divergent microorganisms.</title>
        <authorList>
            <person name="Diamond S."/>
            <person name="Andeer P.F."/>
            <person name="Li Z."/>
            <person name="Crits-Christoph A."/>
            <person name="Burstein D."/>
            <person name="Anantharaman K."/>
            <person name="Lane K.R."/>
            <person name="Thomas B.C."/>
            <person name="Pan C."/>
            <person name="Northen T.R."/>
            <person name="Banfield J.F."/>
        </authorList>
    </citation>
    <scope>NUCLEOTIDE SEQUENCE [LARGE SCALE GENOMIC DNA]</scope>
    <source>
        <strain evidence="4">WS_3</strain>
    </source>
</reference>
<dbReference type="Gene3D" id="1.20.120.450">
    <property type="entry name" value="dinb family like domain"/>
    <property type="match status" value="1"/>
</dbReference>
<protein>
    <submittedName>
        <fullName evidence="4">Damage-inducible protein DinB</fullName>
    </submittedName>
</protein>
<comment type="caution">
    <text evidence="4">The sequence shown here is derived from an EMBL/GenBank/DDBJ whole genome shotgun (WGS) entry which is preliminary data.</text>
</comment>
<dbReference type="Proteomes" id="UP000320184">
    <property type="component" value="Unassembled WGS sequence"/>
</dbReference>
<comment type="similarity">
    <text evidence="1">Belongs to the DinB family.</text>
</comment>
<dbReference type="EMBL" id="VBOT01000131">
    <property type="protein sequence ID" value="TMQ48900.1"/>
    <property type="molecule type" value="Genomic_DNA"/>
</dbReference>
<dbReference type="SUPFAM" id="SSF109854">
    <property type="entry name" value="DinB/YfiT-like putative metalloenzymes"/>
    <property type="match status" value="1"/>
</dbReference>
<organism evidence="4 5">
    <name type="scientific">Eiseniibacteriota bacterium</name>
    <dbReference type="NCBI Taxonomy" id="2212470"/>
    <lineage>
        <taxon>Bacteria</taxon>
        <taxon>Candidatus Eiseniibacteriota</taxon>
    </lineage>
</organism>
<evidence type="ECO:0000256" key="3">
    <source>
        <dbReference type="PIRSR" id="PIRSR607837-1"/>
    </source>
</evidence>
<feature type="binding site" evidence="3">
    <location>
        <position position="131"/>
    </location>
    <ligand>
        <name>a divalent metal cation</name>
        <dbReference type="ChEBI" id="CHEBI:60240"/>
    </ligand>
</feature>
<dbReference type="AlphaFoldDB" id="A0A538SBZ3"/>
<dbReference type="Pfam" id="PF05163">
    <property type="entry name" value="DinB"/>
    <property type="match status" value="1"/>
</dbReference>
<evidence type="ECO:0000313" key="4">
    <source>
        <dbReference type="EMBL" id="TMQ48900.1"/>
    </source>
</evidence>
<keyword evidence="2 3" id="KW-0479">Metal-binding</keyword>